<sequence>MSQNTVLNPLARALGNKGMTNVARNTRRILTKANKNFLASNGPNMNTLNPTFDLNKRTPSPLTIRTPLNSPSTTPANSPRTPPVSTSANMGRFSSIIPKSPESAPVVNTRRNNNRVAFPPQQARQGGRKSRKNKNKRRRQ</sequence>
<dbReference type="EMBL" id="MN740798">
    <property type="protein sequence ID" value="QHU12117.1"/>
    <property type="molecule type" value="Genomic_DNA"/>
</dbReference>
<feature type="compositionally biased region" description="Low complexity" evidence="1">
    <location>
        <begin position="106"/>
        <end position="116"/>
    </location>
</feature>
<feature type="region of interest" description="Disordered" evidence="1">
    <location>
        <begin position="37"/>
        <end position="140"/>
    </location>
</feature>
<protein>
    <submittedName>
        <fullName evidence="2">Uncharacterized protein</fullName>
    </submittedName>
</protein>
<dbReference type="AlphaFoldDB" id="A0A6C0K5X4"/>
<evidence type="ECO:0000313" key="2">
    <source>
        <dbReference type="EMBL" id="QHU12117.1"/>
    </source>
</evidence>
<name>A0A6C0K5X4_9ZZZZ</name>
<evidence type="ECO:0000256" key="1">
    <source>
        <dbReference type="SAM" id="MobiDB-lite"/>
    </source>
</evidence>
<accession>A0A6C0K5X4</accession>
<feature type="compositionally biased region" description="Polar residues" evidence="1">
    <location>
        <begin position="37"/>
        <end position="89"/>
    </location>
</feature>
<organism evidence="2">
    <name type="scientific">viral metagenome</name>
    <dbReference type="NCBI Taxonomy" id="1070528"/>
    <lineage>
        <taxon>unclassified sequences</taxon>
        <taxon>metagenomes</taxon>
        <taxon>organismal metagenomes</taxon>
    </lineage>
</organism>
<feature type="compositionally biased region" description="Basic residues" evidence="1">
    <location>
        <begin position="126"/>
        <end position="140"/>
    </location>
</feature>
<proteinExistence type="predicted"/>
<reference evidence="2" key="1">
    <citation type="journal article" date="2020" name="Nature">
        <title>Giant virus diversity and host interactions through global metagenomics.</title>
        <authorList>
            <person name="Schulz F."/>
            <person name="Roux S."/>
            <person name="Paez-Espino D."/>
            <person name="Jungbluth S."/>
            <person name="Walsh D.A."/>
            <person name="Denef V.J."/>
            <person name="McMahon K.D."/>
            <person name="Konstantinidis K.T."/>
            <person name="Eloe-Fadrosh E.A."/>
            <person name="Kyrpides N.C."/>
            <person name="Woyke T."/>
        </authorList>
    </citation>
    <scope>NUCLEOTIDE SEQUENCE</scope>
    <source>
        <strain evidence="2">GVMAG-S-1101171-110</strain>
    </source>
</reference>